<evidence type="ECO:0000313" key="3">
    <source>
        <dbReference type="Proteomes" id="UP001159100"/>
    </source>
</evidence>
<dbReference type="InterPro" id="IPR051783">
    <property type="entry name" value="NAD(P)-dependent_oxidoreduct"/>
</dbReference>
<evidence type="ECO:0000313" key="2">
    <source>
        <dbReference type="EMBL" id="MDI2590355.1"/>
    </source>
</evidence>
<dbReference type="RefSeq" id="WP_259502829.1">
    <property type="nucleotide sequence ID" value="NZ_JARBWL010000001.1"/>
</dbReference>
<dbReference type="Gene3D" id="3.40.50.720">
    <property type="entry name" value="NAD(P)-binding Rossmann-like Domain"/>
    <property type="match status" value="1"/>
</dbReference>
<name>A0ABT6QHU0_9PSED</name>
<dbReference type="EMBL" id="JARBWL010000001">
    <property type="protein sequence ID" value="MDI2590355.1"/>
    <property type="molecule type" value="Genomic_DNA"/>
</dbReference>
<dbReference type="Proteomes" id="UP001159100">
    <property type="component" value="Unassembled WGS sequence"/>
</dbReference>
<gene>
    <name evidence="2" type="ORF">POF45_02780</name>
</gene>
<sequence length="336" mass="37126">MATTDNKVLVLGATGGFGGETARQLRDHGWQVQALQRGLKNAMEVREGIVYFRGDALNRDDVMQAAKGCSVIVHAVNPPGYRRWSEWVLPMIDNTIAAALAENATIVLPGTVYNYGPDAFPLLREDAAQHPQTRKGRIRVELEQRLRDASTRGAQAIVLRAGDFFGQQTSNTWFAQGLIKPGQAIKTINLPGVPGVGHQWSYLPDAAQTIVQLLDRRASLPPFSSFHMAGHWDADGTQMAAAIARCVEQDGGQAKQRPFAWWLVRLASPFVPTLREMLEMRYLWQQPLRMDNSGLLAVLGTEPHTPLEQAVKATLEGLGCLSRRSMTLQPIRTKKN</sequence>
<keyword evidence="3" id="KW-1185">Reference proteome</keyword>
<dbReference type="InterPro" id="IPR001509">
    <property type="entry name" value="Epimerase_deHydtase"/>
</dbReference>
<dbReference type="InterPro" id="IPR036291">
    <property type="entry name" value="NAD(P)-bd_dom_sf"/>
</dbReference>
<proteinExistence type="predicted"/>
<dbReference type="SUPFAM" id="SSF51735">
    <property type="entry name" value="NAD(P)-binding Rossmann-fold domains"/>
    <property type="match status" value="1"/>
</dbReference>
<protein>
    <submittedName>
        <fullName evidence="2">NAD(P)H-binding protein</fullName>
    </submittedName>
</protein>
<dbReference type="PANTHER" id="PTHR48079:SF6">
    <property type="entry name" value="NAD(P)-BINDING DOMAIN-CONTAINING PROTEIN-RELATED"/>
    <property type="match status" value="1"/>
</dbReference>
<feature type="domain" description="NAD-dependent epimerase/dehydratase" evidence="1">
    <location>
        <begin position="8"/>
        <end position="219"/>
    </location>
</feature>
<reference evidence="2 3" key="1">
    <citation type="submission" date="2023-02" db="EMBL/GenBank/DDBJ databases">
        <title>Pseudomonas chrutzelriedensis sp. nov., a potently antifungal strain isolated from moss.</title>
        <authorList>
            <person name="Schnyder A."/>
            <person name="Kalawong R."/>
            <person name="Eberl L."/>
            <person name="Agnoli K."/>
        </authorList>
    </citation>
    <scope>NUCLEOTIDE SEQUENCE [LARGE SCALE GENOMIC DNA]</scope>
    <source>
        <strain evidence="2 3">681</strain>
    </source>
</reference>
<dbReference type="PANTHER" id="PTHR48079">
    <property type="entry name" value="PROTEIN YEEZ"/>
    <property type="match status" value="1"/>
</dbReference>
<accession>A0ABT6QHU0</accession>
<dbReference type="Pfam" id="PF01370">
    <property type="entry name" value="Epimerase"/>
    <property type="match status" value="1"/>
</dbReference>
<comment type="caution">
    <text evidence="2">The sequence shown here is derived from an EMBL/GenBank/DDBJ whole genome shotgun (WGS) entry which is preliminary data.</text>
</comment>
<organism evidence="2 3">
    <name type="scientific">Pseudomonas fungipugnans</name>
    <dbReference type="NCBI Taxonomy" id="3024217"/>
    <lineage>
        <taxon>Bacteria</taxon>
        <taxon>Pseudomonadati</taxon>
        <taxon>Pseudomonadota</taxon>
        <taxon>Gammaproteobacteria</taxon>
        <taxon>Pseudomonadales</taxon>
        <taxon>Pseudomonadaceae</taxon>
        <taxon>Pseudomonas</taxon>
    </lineage>
</organism>
<evidence type="ECO:0000259" key="1">
    <source>
        <dbReference type="Pfam" id="PF01370"/>
    </source>
</evidence>